<dbReference type="InterPro" id="IPR002901">
    <property type="entry name" value="MGlyc_endo_b_GlcNAc-like_dom"/>
</dbReference>
<evidence type="ECO:0000256" key="1">
    <source>
        <dbReference type="ARBA" id="ARBA00022801"/>
    </source>
</evidence>
<organism evidence="3 4">
    <name type="scientific">Paenibacillus psychroresistens</name>
    <dbReference type="NCBI Taxonomy" id="1778678"/>
    <lineage>
        <taxon>Bacteria</taxon>
        <taxon>Bacillati</taxon>
        <taxon>Bacillota</taxon>
        <taxon>Bacilli</taxon>
        <taxon>Bacillales</taxon>
        <taxon>Paenibacillaceae</taxon>
        <taxon>Paenibacillus</taxon>
    </lineage>
</organism>
<evidence type="ECO:0000313" key="4">
    <source>
        <dbReference type="Proteomes" id="UP000426246"/>
    </source>
</evidence>
<name>A0A6B8RKM7_9BACL</name>
<dbReference type="Pfam" id="PF01832">
    <property type="entry name" value="Glucosaminidase"/>
    <property type="match status" value="1"/>
</dbReference>
<dbReference type="PANTHER" id="PTHR33308:SF9">
    <property type="entry name" value="PEPTIDOGLYCAN HYDROLASE FLGJ"/>
    <property type="match status" value="1"/>
</dbReference>
<gene>
    <name evidence="3" type="ORF">EHS13_13990</name>
</gene>
<dbReference type="SMART" id="SM00047">
    <property type="entry name" value="LYZ2"/>
    <property type="match status" value="1"/>
</dbReference>
<feature type="domain" description="Mannosyl-glycoprotein endo-beta-N-acetylglucosamidase-like" evidence="2">
    <location>
        <begin position="3"/>
        <end position="146"/>
    </location>
</feature>
<dbReference type="RefSeq" id="WP_155700942.1">
    <property type="nucleotide sequence ID" value="NZ_CP034235.1"/>
</dbReference>
<dbReference type="PRINTS" id="PR01002">
    <property type="entry name" value="FLGFLGJ"/>
</dbReference>
<dbReference type="Gene3D" id="1.10.530.10">
    <property type="match status" value="1"/>
</dbReference>
<dbReference type="PANTHER" id="PTHR33308">
    <property type="entry name" value="PEPTIDOGLYCAN HYDROLASE FLGJ"/>
    <property type="match status" value="1"/>
</dbReference>
<dbReference type="KEGG" id="ppsc:EHS13_13990"/>
<evidence type="ECO:0000259" key="2">
    <source>
        <dbReference type="SMART" id="SM00047"/>
    </source>
</evidence>
<sequence length="231" mass="25830">MKTIDFISLMVPLAIADQKRTTVLASITIAQSILESASGASAPGNNLFGIKGKGQELDTKEFINGEGVTIKDGFRVYNSWSESVSDHSRFLVENTRYAKAGFFERCKALDYKGAAHALQNAGYATDPRYADKLIVIIEQYKLHPYDLEAKEDMEDMIKRIVTLENKVAQLLKTVSVLEPTPPPQWFVDEFDVAALEDFIHDPDGDVDFWRNTAVTLRLLKGKLGIETNLEK</sequence>
<accession>A0A6B8RKM7</accession>
<keyword evidence="4" id="KW-1185">Reference proteome</keyword>
<proteinExistence type="predicted"/>
<dbReference type="EMBL" id="CP034235">
    <property type="protein sequence ID" value="QGQ95908.1"/>
    <property type="molecule type" value="Genomic_DNA"/>
</dbReference>
<dbReference type="InterPro" id="IPR051056">
    <property type="entry name" value="Glycosyl_Hydrolase_73"/>
</dbReference>
<evidence type="ECO:0000313" key="3">
    <source>
        <dbReference type="EMBL" id="QGQ95908.1"/>
    </source>
</evidence>
<dbReference type="AlphaFoldDB" id="A0A6B8RKM7"/>
<reference evidence="4" key="1">
    <citation type="submission" date="2018-11" db="EMBL/GenBank/DDBJ databases">
        <title>Complete genome sequence of Paenibacillus sp. ML311-T8.</title>
        <authorList>
            <person name="Nam Y.-D."/>
            <person name="Kang J."/>
            <person name="Chung W.-H."/>
            <person name="Park Y.S."/>
        </authorList>
    </citation>
    <scope>NUCLEOTIDE SEQUENCE [LARGE SCALE GENOMIC DNA]</scope>
    <source>
        <strain evidence="4">ML311-T8</strain>
    </source>
</reference>
<dbReference type="Proteomes" id="UP000426246">
    <property type="component" value="Chromosome"/>
</dbReference>
<dbReference type="GO" id="GO:0004040">
    <property type="term" value="F:amidase activity"/>
    <property type="evidence" value="ECO:0007669"/>
    <property type="project" value="InterPro"/>
</dbReference>
<protein>
    <recommendedName>
        <fullName evidence="2">Mannosyl-glycoprotein endo-beta-N-acetylglucosamidase-like domain-containing protein</fullName>
    </recommendedName>
</protein>
<dbReference type="OrthoDB" id="977752at2"/>
<keyword evidence="1" id="KW-0378">Hydrolase</keyword>